<dbReference type="AlphaFoldDB" id="A0A5J5AHT7"/>
<dbReference type="InterPro" id="IPR004330">
    <property type="entry name" value="FAR1_DNA_bnd_dom"/>
</dbReference>
<dbReference type="EMBL" id="CM018044">
    <property type="protein sequence ID" value="KAA8529708.1"/>
    <property type="molecule type" value="Genomic_DNA"/>
</dbReference>
<name>A0A5J5AHT7_9ASTE</name>
<dbReference type="OrthoDB" id="2398871at2759"/>
<comment type="similarity">
    <text evidence="1 6">Belongs to the FHY3/FAR1 family.</text>
</comment>
<dbReference type="Proteomes" id="UP000325577">
    <property type="component" value="Linkage Group LG20"/>
</dbReference>
<dbReference type="PANTHER" id="PTHR31669:SF283">
    <property type="entry name" value="PROTEIN FAR1-RELATED SEQUENCE"/>
    <property type="match status" value="1"/>
</dbReference>
<dbReference type="InterPro" id="IPR007527">
    <property type="entry name" value="Znf_SWIM"/>
</dbReference>
<evidence type="ECO:0000256" key="5">
    <source>
        <dbReference type="PROSITE-ProRule" id="PRU00325"/>
    </source>
</evidence>
<dbReference type="GO" id="GO:0006355">
    <property type="term" value="P:regulation of DNA-templated transcription"/>
    <property type="evidence" value="ECO:0007669"/>
    <property type="project" value="UniProtKB-UniRule"/>
</dbReference>
<dbReference type="GO" id="GO:0005634">
    <property type="term" value="C:nucleus"/>
    <property type="evidence" value="ECO:0007669"/>
    <property type="project" value="UniProtKB-SubCell"/>
</dbReference>
<feature type="compositionally biased region" description="Polar residues" evidence="7">
    <location>
        <begin position="651"/>
        <end position="663"/>
    </location>
</feature>
<evidence type="ECO:0000256" key="7">
    <source>
        <dbReference type="SAM" id="MobiDB-lite"/>
    </source>
</evidence>
<dbReference type="Pfam" id="PF10551">
    <property type="entry name" value="MULE"/>
    <property type="match status" value="1"/>
</dbReference>
<feature type="region of interest" description="Disordered" evidence="7">
    <location>
        <begin position="651"/>
        <end position="675"/>
    </location>
</feature>
<evidence type="ECO:0000256" key="4">
    <source>
        <dbReference type="ARBA" id="ARBA00022833"/>
    </source>
</evidence>
<dbReference type="InterPro" id="IPR031052">
    <property type="entry name" value="FHY3/FAR1"/>
</dbReference>
<dbReference type="Pfam" id="PF04434">
    <property type="entry name" value="SWIM"/>
    <property type="match status" value="1"/>
</dbReference>
<evidence type="ECO:0000313" key="10">
    <source>
        <dbReference type="Proteomes" id="UP000325577"/>
    </source>
</evidence>
<evidence type="ECO:0000259" key="8">
    <source>
        <dbReference type="PROSITE" id="PS50966"/>
    </source>
</evidence>
<evidence type="ECO:0000313" key="9">
    <source>
        <dbReference type="EMBL" id="KAA8529708.1"/>
    </source>
</evidence>
<dbReference type="SMART" id="SM00575">
    <property type="entry name" value="ZnF_PMZ"/>
    <property type="match status" value="1"/>
</dbReference>
<dbReference type="PROSITE" id="PS50966">
    <property type="entry name" value="ZF_SWIM"/>
    <property type="match status" value="1"/>
</dbReference>
<feature type="domain" description="SWIM-type" evidence="8">
    <location>
        <begin position="529"/>
        <end position="565"/>
    </location>
</feature>
<organism evidence="9 10">
    <name type="scientific">Nyssa sinensis</name>
    <dbReference type="NCBI Taxonomy" id="561372"/>
    <lineage>
        <taxon>Eukaryota</taxon>
        <taxon>Viridiplantae</taxon>
        <taxon>Streptophyta</taxon>
        <taxon>Embryophyta</taxon>
        <taxon>Tracheophyta</taxon>
        <taxon>Spermatophyta</taxon>
        <taxon>Magnoliopsida</taxon>
        <taxon>eudicotyledons</taxon>
        <taxon>Gunneridae</taxon>
        <taxon>Pentapetalae</taxon>
        <taxon>asterids</taxon>
        <taxon>Cornales</taxon>
        <taxon>Nyssaceae</taxon>
        <taxon>Nyssa</taxon>
    </lineage>
</organism>
<keyword evidence="6" id="KW-0539">Nucleus</keyword>
<evidence type="ECO:0000256" key="3">
    <source>
        <dbReference type="ARBA" id="ARBA00022771"/>
    </source>
</evidence>
<dbReference type="Pfam" id="PF03101">
    <property type="entry name" value="FAR1"/>
    <property type="match status" value="1"/>
</dbReference>
<comment type="subcellular location">
    <subcellularLocation>
        <location evidence="6">Nucleus</location>
    </subcellularLocation>
</comment>
<dbReference type="GO" id="GO:0008270">
    <property type="term" value="F:zinc ion binding"/>
    <property type="evidence" value="ECO:0007669"/>
    <property type="project" value="UniProtKB-UniRule"/>
</dbReference>
<gene>
    <name evidence="9" type="ORF">F0562_034192</name>
</gene>
<keyword evidence="4 6" id="KW-0862">Zinc</keyword>
<proteinExistence type="inferred from homology"/>
<comment type="function">
    <text evidence="6">Putative transcription activator involved in regulating light control of development.</text>
</comment>
<dbReference type="PANTHER" id="PTHR31669">
    <property type="entry name" value="PROTEIN FAR1-RELATED SEQUENCE 10-RELATED"/>
    <property type="match status" value="1"/>
</dbReference>
<dbReference type="InterPro" id="IPR006564">
    <property type="entry name" value="Znf_PMZ"/>
</dbReference>
<accession>A0A5J5AHT7</accession>
<evidence type="ECO:0000256" key="6">
    <source>
        <dbReference type="RuleBase" id="RU367018"/>
    </source>
</evidence>
<keyword evidence="3 5" id="KW-0863">Zinc-finger</keyword>
<protein>
    <recommendedName>
        <fullName evidence="6">Protein FAR1-RELATED SEQUENCE</fullName>
    </recommendedName>
</protein>
<dbReference type="InterPro" id="IPR018289">
    <property type="entry name" value="MULE_transposase_dom"/>
</dbReference>
<evidence type="ECO:0000256" key="2">
    <source>
        <dbReference type="ARBA" id="ARBA00022723"/>
    </source>
</evidence>
<keyword evidence="2 6" id="KW-0479">Metal-binding</keyword>
<reference evidence="9 10" key="1">
    <citation type="submission" date="2019-09" db="EMBL/GenBank/DDBJ databases">
        <title>A chromosome-level genome assembly of the Chinese tupelo Nyssa sinensis.</title>
        <authorList>
            <person name="Yang X."/>
            <person name="Kang M."/>
            <person name="Yang Y."/>
            <person name="Xiong H."/>
            <person name="Wang M."/>
            <person name="Zhang Z."/>
            <person name="Wang Z."/>
            <person name="Wu H."/>
            <person name="Ma T."/>
            <person name="Liu J."/>
            <person name="Xi Z."/>
        </authorList>
    </citation>
    <scope>NUCLEOTIDE SEQUENCE [LARGE SCALE GENOMIC DNA]</scope>
    <source>
        <strain evidence="9">J267</strain>
        <tissue evidence="9">Leaf</tissue>
    </source>
</reference>
<sequence length="930" mass="106607">MEVVEEQKENEMEIVNLEEKVEAPKIGMTFSSYDELYDYYIRYAKQLGFAICKRSSTKGDDGELKYITLACSRSGHSQHTSKNIFRPHPITKTNCQAKIRAIAIDGGSWQVNSLSLDHNHGLSPGKARFYRCNRVMRPYVKRKLEMNDKAGIRMNKSYNACVVEAGGHENMTFLEKDCRNYIEKVRRLQLGQGDAAAVQDYFLKMQADNANFFYAMDLDEEARLKNLFWADARSRAAYEEFGDVVTFDTTYLTNKYDMPFAPFVGVNHHGHSILLGCGLISNEDTDTFTWLFQTWLTCMSGRAPSGIITDQDKAMKKAIEKVLPNTRHRWCLWHIMKKIPEKLKGYKDYESIKFILQKVVYDTLSPNEFECSWNLMIENYKLHGNEWLLGMYIERHRWVPAFVKDNFWAGMSTTQRSESMHAFFDGYVNVKTTLKQFVEQYENALKDKVQKETQEDFNCFNSWLPCITHYEMEKQFADAYTTAKFKEFQMELTGKIYCSLFPIKEDGSSSEYKVWEDVKIGDSLQRVNFMVLLNGKDCEVKCNCRLFESRGILCRHAIVTLLHNKVYRIPERYIMRRWRKDVKRCHTRVRISYSDYSAKAEAKRFDSLCNSFHEAADMASESEDKFNLVMTWIAEMKNNLKHAEGICGSNQTTSKVSTENNSVGEHHGISNESKNILTPLAVRSKGRPPFKRKQSKVEQIVKKRKEKKKEMVSITNNVNEGGLKDFEKFKSMGIGHIEGPTAYNVANIIGTQDSIVKNSASFWSLNQRSHANHSSGDSHAHASQIYGTTPFYLENTSFPIFQQNCIQVNPSFQGHRDANMPNYTPQIMLGVDVATNVNLMQGNLNLHGYSRTPPTNLSVDYPSGDSDHVTKRRAMGLSDELNMPVNILPVSFPGHALSQAFNTPDDLPKTVAKTLNQGSTSMSMDFHPLQ</sequence>
<keyword evidence="10" id="KW-1185">Reference proteome</keyword>
<evidence type="ECO:0000256" key="1">
    <source>
        <dbReference type="ARBA" id="ARBA00005889"/>
    </source>
</evidence>